<evidence type="ECO:0000256" key="6">
    <source>
        <dbReference type="ARBA" id="ARBA00023136"/>
    </source>
</evidence>
<dbReference type="PANTHER" id="PTHR43163:SF6">
    <property type="entry name" value="DIPEPTIDE TRANSPORT SYSTEM PERMEASE PROTEIN DPPB-RELATED"/>
    <property type="match status" value="1"/>
</dbReference>
<comment type="similarity">
    <text evidence="7">Belongs to the binding-protein-dependent transport system permease family.</text>
</comment>
<gene>
    <name evidence="9" type="primary">dppB</name>
    <name evidence="9" type="ORF">GCM10023214_66850</name>
</gene>
<protein>
    <submittedName>
        <fullName evidence="9">Dipeptide ABC transporter permease DppB</fullName>
    </submittedName>
</protein>
<name>A0ABP8VJV5_9PSEU</name>
<keyword evidence="3" id="KW-1003">Cell membrane</keyword>
<feature type="transmembrane region" description="Helical" evidence="7">
    <location>
        <begin position="257"/>
        <end position="283"/>
    </location>
</feature>
<feature type="transmembrane region" description="Helical" evidence="7">
    <location>
        <begin position="75"/>
        <end position="95"/>
    </location>
</feature>
<dbReference type="Proteomes" id="UP001500192">
    <property type="component" value="Unassembled WGS sequence"/>
</dbReference>
<keyword evidence="5 7" id="KW-1133">Transmembrane helix</keyword>
<keyword evidence="2 7" id="KW-0813">Transport</keyword>
<evidence type="ECO:0000256" key="1">
    <source>
        <dbReference type="ARBA" id="ARBA00004651"/>
    </source>
</evidence>
<evidence type="ECO:0000313" key="10">
    <source>
        <dbReference type="Proteomes" id="UP001500192"/>
    </source>
</evidence>
<feature type="domain" description="ABC transmembrane type-1" evidence="8">
    <location>
        <begin position="71"/>
        <end position="276"/>
    </location>
</feature>
<evidence type="ECO:0000256" key="2">
    <source>
        <dbReference type="ARBA" id="ARBA00022448"/>
    </source>
</evidence>
<organism evidence="9 10">
    <name type="scientific">Amycolatopsis dongchuanensis</name>
    <dbReference type="NCBI Taxonomy" id="1070866"/>
    <lineage>
        <taxon>Bacteria</taxon>
        <taxon>Bacillati</taxon>
        <taxon>Actinomycetota</taxon>
        <taxon>Actinomycetes</taxon>
        <taxon>Pseudonocardiales</taxon>
        <taxon>Pseudonocardiaceae</taxon>
        <taxon>Amycolatopsis</taxon>
    </lineage>
</organism>
<evidence type="ECO:0000256" key="4">
    <source>
        <dbReference type="ARBA" id="ARBA00022692"/>
    </source>
</evidence>
<dbReference type="EMBL" id="BAABIB010000137">
    <property type="protein sequence ID" value="GAA4664455.1"/>
    <property type="molecule type" value="Genomic_DNA"/>
</dbReference>
<keyword evidence="4 7" id="KW-0812">Transmembrane</keyword>
<evidence type="ECO:0000256" key="7">
    <source>
        <dbReference type="RuleBase" id="RU363032"/>
    </source>
</evidence>
<accession>A0ABP8VJV5</accession>
<comment type="subcellular location">
    <subcellularLocation>
        <location evidence="1 7">Cell membrane</location>
        <topology evidence="1 7">Multi-pass membrane protein</topology>
    </subcellularLocation>
</comment>
<evidence type="ECO:0000256" key="5">
    <source>
        <dbReference type="ARBA" id="ARBA00022989"/>
    </source>
</evidence>
<dbReference type="PROSITE" id="PS50928">
    <property type="entry name" value="ABC_TM1"/>
    <property type="match status" value="1"/>
</dbReference>
<evidence type="ECO:0000256" key="3">
    <source>
        <dbReference type="ARBA" id="ARBA00022475"/>
    </source>
</evidence>
<dbReference type="Gene3D" id="1.10.3720.10">
    <property type="entry name" value="MetI-like"/>
    <property type="match status" value="1"/>
</dbReference>
<feature type="transmembrane region" description="Helical" evidence="7">
    <location>
        <begin position="211"/>
        <end position="237"/>
    </location>
</feature>
<comment type="caution">
    <text evidence="9">The sequence shown here is derived from an EMBL/GenBank/DDBJ whole genome shotgun (WGS) entry which is preliminary data.</text>
</comment>
<dbReference type="SUPFAM" id="SSF161098">
    <property type="entry name" value="MetI-like"/>
    <property type="match status" value="1"/>
</dbReference>
<evidence type="ECO:0000313" key="9">
    <source>
        <dbReference type="EMBL" id="GAA4664455.1"/>
    </source>
</evidence>
<keyword evidence="6 7" id="KW-0472">Membrane</keyword>
<feature type="transmembrane region" description="Helical" evidence="7">
    <location>
        <begin position="153"/>
        <end position="176"/>
    </location>
</feature>
<feature type="transmembrane region" description="Helical" evidence="7">
    <location>
        <begin position="107"/>
        <end position="133"/>
    </location>
</feature>
<proteinExistence type="inferred from homology"/>
<reference evidence="10" key="1">
    <citation type="journal article" date="2019" name="Int. J. Syst. Evol. Microbiol.">
        <title>The Global Catalogue of Microorganisms (GCM) 10K type strain sequencing project: providing services to taxonomists for standard genome sequencing and annotation.</title>
        <authorList>
            <consortium name="The Broad Institute Genomics Platform"/>
            <consortium name="The Broad Institute Genome Sequencing Center for Infectious Disease"/>
            <person name="Wu L."/>
            <person name="Ma J."/>
        </authorList>
    </citation>
    <scope>NUCLEOTIDE SEQUENCE [LARGE SCALE GENOMIC DNA]</scope>
    <source>
        <strain evidence="10">JCM 18054</strain>
    </source>
</reference>
<sequence>MVRFIPGDPITARLTDGGLSPEAQAALRSLYGVDQPLIQQYWSWLTSILHGNLGLSLTTQTPVVDELLVRIPRTFYLALVGILTALAISVPIAITAARYSGGRLDSLLTSASGVLIAVPNFVIGIILIVVFSVQVELFPVAGYVDPSADPAGFALGMVLPALTIGLPASAVIIRVLRSSLLDELRRDYVRTAEARGNSRLRAITRHTLRNASLPTVTIVGLQVGQLLGGALVVETLFSYPGVGLLLLNSITQRDYPTVQACLLFLAFAFVFVNLLTDVLYAALNPKLKVG</sequence>
<evidence type="ECO:0000259" key="8">
    <source>
        <dbReference type="PROSITE" id="PS50928"/>
    </source>
</evidence>
<dbReference type="CDD" id="cd06261">
    <property type="entry name" value="TM_PBP2"/>
    <property type="match status" value="1"/>
</dbReference>
<dbReference type="InterPro" id="IPR035906">
    <property type="entry name" value="MetI-like_sf"/>
</dbReference>
<dbReference type="Pfam" id="PF00528">
    <property type="entry name" value="BPD_transp_1"/>
    <property type="match status" value="1"/>
</dbReference>
<dbReference type="InterPro" id="IPR000515">
    <property type="entry name" value="MetI-like"/>
</dbReference>
<keyword evidence="10" id="KW-1185">Reference proteome</keyword>
<dbReference type="PANTHER" id="PTHR43163">
    <property type="entry name" value="DIPEPTIDE TRANSPORT SYSTEM PERMEASE PROTEIN DPPB-RELATED"/>
    <property type="match status" value="1"/>
</dbReference>